<organism evidence="3 4">
    <name type="scientific">Demequina litoralis</name>
    <dbReference type="NCBI Taxonomy" id="3051660"/>
    <lineage>
        <taxon>Bacteria</taxon>
        <taxon>Bacillati</taxon>
        <taxon>Actinomycetota</taxon>
        <taxon>Actinomycetes</taxon>
        <taxon>Micrococcales</taxon>
        <taxon>Demequinaceae</taxon>
        <taxon>Demequina</taxon>
    </lineage>
</organism>
<feature type="coiled-coil region" evidence="1">
    <location>
        <begin position="1"/>
        <end position="28"/>
    </location>
</feature>
<keyword evidence="4" id="KW-1185">Reference proteome</keyword>
<feature type="region of interest" description="Disordered" evidence="2">
    <location>
        <begin position="218"/>
        <end position="241"/>
    </location>
</feature>
<dbReference type="Proteomes" id="UP001172728">
    <property type="component" value="Unassembled WGS sequence"/>
</dbReference>
<evidence type="ECO:0000313" key="4">
    <source>
        <dbReference type="Proteomes" id="UP001172728"/>
    </source>
</evidence>
<reference evidence="3" key="1">
    <citation type="submission" date="2023-06" db="EMBL/GenBank/DDBJ databases">
        <title>Sysu t00192.</title>
        <authorList>
            <person name="Gao L."/>
            <person name="Fang B.-Z."/>
            <person name="Li W.-J."/>
        </authorList>
    </citation>
    <scope>NUCLEOTIDE SEQUENCE</scope>
    <source>
        <strain evidence="3">SYSU T00192</strain>
    </source>
</reference>
<evidence type="ECO:0000256" key="2">
    <source>
        <dbReference type="SAM" id="MobiDB-lite"/>
    </source>
</evidence>
<keyword evidence="1" id="KW-0175">Coiled coil</keyword>
<name>A0ABT8G5M3_9MICO</name>
<proteinExistence type="predicted"/>
<comment type="caution">
    <text evidence="3">The sequence shown here is derived from an EMBL/GenBank/DDBJ whole genome shotgun (WGS) entry which is preliminary data.</text>
</comment>
<sequence length="241" mass="24652">MREAGDAMETAEARIARAREALAGVQRRVGTTRDRWEAPTLPLTPLLDQVLPQGLRRGQVIAVAGSTSLMLALAAAASEAGSWTAAVGMPALGAVAAARRGLDLARLALVPHPGAQAAATAGACVDGMDVVLLGPRLALSEADRRRLASRARERGTVIVAEGSWTGAHTTLTAVGSRWHGLGAGDGRLRGRELTVRIEERRGGTARLVTLPIEGAALGGAAPPRRGAPARSASLRALGGAA</sequence>
<evidence type="ECO:0008006" key="5">
    <source>
        <dbReference type="Google" id="ProtNLM"/>
    </source>
</evidence>
<gene>
    <name evidence="3" type="ORF">QQX09_00025</name>
</gene>
<evidence type="ECO:0000256" key="1">
    <source>
        <dbReference type="SAM" id="Coils"/>
    </source>
</evidence>
<dbReference type="EMBL" id="JAUHPW010000001">
    <property type="protein sequence ID" value="MDN4474234.1"/>
    <property type="molecule type" value="Genomic_DNA"/>
</dbReference>
<protein>
    <recommendedName>
        <fullName evidence="5">Protein RecA</fullName>
    </recommendedName>
</protein>
<accession>A0ABT8G5M3</accession>
<dbReference type="RefSeq" id="WP_301130663.1">
    <property type="nucleotide sequence ID" value="NZ_JAUHPW010000001.1"/>
</dbReference>
<evidence type="ECO:0000313" key="3">
    <source>
        <dbReference type="EMBL" id="MDN4474234.1"/>
    </source>
</evidence>